<dbReference type="GO" id="GO:0030619">
    <property type="term" value="F:U1 snRNA binding"/>
    <property type="evidence" value="ECO:0007669"/>
    <property type="project" value="TreeGrafter"/>
</dbReference>
<dbReference type="InParanoid" id="D8UDD5"/>
<dbReference type="PANTHER" id="PTHR11140:SF0">
    <property type="entry name" value="PRE-MRNA-PROCESSING-SPLICING FACTOR 8"/>
    <property type="match status" value="1"/>
</dbReference>
<dbReference type="STRING" id="3068.D8UDD5"/>
<accession>D8UDD5</accession>
<protein>
    <recommendedName>
        <fullName evidence="2">PRO8NT domain-containing protein</fullName>
    </recommendedName>
</protein>
<feature type="domain" description="PRO8NT" evidence="2">
    <location>
        <begin position="111"/>
        <end position="165"/>
    </location>
</feature>
<dbReference type="PANTHER" id="PTHR11140">
    <property type="entry name" value="PRE-MRNA SPLICING FACTOR PRP8"/>
    <property type="match status" value="1"/>
</dbReference>
<gene>
    <name evidence="3" type="ORF">VOLCADRAFT_97684</name>
</gene>
<dbReference type="GO" id="GO:0071013">
    <property type="term" value="C:catalytic step 2 spliceosome"/>
    <property type="evidence" value="ECO:0007669"/>
    <property type="project" value="TreeGrafter"/>
</dbReference>
<dbReference type="Pfam" id="PF08082">
    <property type="entry name" value="PRO8NT"/>
    <property type="match status" value="1"/>
</dbReference>
<keyword evidence="4" id="KW-1185">Reference proteome</keyword>
<feature type="region of interest" description="Disordered" evidence="1">
    <location>
        <begin position="1"/>
        <end position="76"/>
    </location>
</feature>
<dbReference type="GO" id="GO:0030620">
    <property type="term" value="F:U2 snRNA binding"/>
    <property type="evidence" value="ECO:0007669"/>
    <property type="project" value="TreeGrafter"/>
</dbReference>
<dbReference type="GO" id="GO:0005682">
    <property type="term" value="C:U5 snRNP"/>
    <property type="evidence" value="ECO:0007669"/>
    <property type="project" value="TreeGrafter"/>
</dbReference>
<dbReference type="InterPro" id="IPR027652">
    <property type="entry name" value="PRP8"/>
</dbReference>
<evidence type="ECO:0000259" key="2">
    <source>
        <dbReference type="Pfam" id="PF08082"/>
    </source>
</evidence>
<proteinExistence type="predicted"/>
<dbReference type="GO" id="GO:0000244">
    <property type="term" value="P:spliceosomal tri-snRNP complex assembly"/>
    <property type="evidence" value="ECO:0007669"/>
    <property type="project" value="TreeGrafter"/>
</dbReference>
<dbReference type="eggNOG" id="KOG1795">
    <property type="taxonomic scope" value="Eukaryota"/>
</dbReference>
<evidence type="ECO:0000313" key="4">
    <source>
        <dbReference type="Proteomes" id="UP000001058"/>
    </source>
</evidence>
<dbReference type="GO" id="GO:0017070">
    <property type="term" value="F:U6 snRNA binding"/>
    <property type="evidence" value="ECO:0007669"/>
    <property type="project" value="TreeGrafter"/>
</dbReference>
<feature type="non-terminal residue" evidence="3">
    <location>
        <position position="165"/>
    </location>
</feature>
<reference evidence="3 4" key="1">
    <citation type="journal article" date="2010" name="Science">
        <title>Genomic analysis of organismal complexity in the multicellular green alga Volvox carteri.</title>
        <authorList>
            <person name="Prochnik S.E."/>
            <person name="Umen J."/>
            <person name="Nedelcu A.M."/>
            <person name="Hallmann A."/>
            <person name="Miller S.M."/>
            <person name="Nishii I."/>
            <person name="Ferris P."/>
            <person name="Kuo A."/>
            <person name="Mitros T."/>
            <person name="Fritz-Laylin L.K."/>
            <person name="Hellsten U."/>
            <person name="Chapman J."/>
            <person name="Simakov O."/>
            <person name="Rensing S.A."/>
            <person name="Terry A."/>
            <person name="Pangilinan J."/>
            <person name="Kapitonov V."/>
            <person name="Jurka J."/>
            <person name="Salamov A."/>
            <person name="Shapiro H."/>
            <person name="Schmutz J."/>
            <person name="Grimwood J."/>
            <person name="Lindquist E."/>
            <person name="Lucas S."/>
            <person name="Grigoriev I.V."/>
            <person name="Schmitt R."/>
            <person name="Kirk D."/>
            <person name="Rokhsar D.S."/>
        </authorList>
    </citation>
    <scope>NUCLEOTIDE SEQUENCE [LARGE SCALE GENOMIC DNA]</scope>
    <source>
        <strain evidence="4">f. Nagariensis / Eve</strain>
    </source>
</reference>
<dbReference type="EMBL" id="GL378384">
    <property type="protein sequence ID" value="EFJ42292.1"/>
    <property type="molecule type" value="Genomic_DNA"/>
</dbReference>
<dbReference type="KEGG" id="vcn:VOLCADRAFT_97684"/>
<dbReference type="GeneID" id="9627646"/>
<dbReference type="InterPro" id="IPR012591">
    <property type="entry name" value="PRO8NT"/>
</dbReference>
<dbReference type="AlphaFoldDB" id="D8UDD5"/>
<dbReference type="OrthoDB" id="1931567at2759"/>
<dbReference type="RefSeq" id="XP_002956690.1">
    <property type="nucleotide sequence ID" value="XM_002956644.1"/>
</dbReference>
<evidence type="ECO:0000313" key="3">
    <source>
        <dbReference type="EMBL" id="EFJ42292.1"/>
    </source>
</evidence>
<name>D8UDD5_VOLCA</name>
<sequence>MEGGGPPPPPPPPGGFRPPGNMFPGGLAPGVMRPPMVLPQQTRYFNQPGGMPQQPGLIAQGQAPVPRPPPVPVLSEEQQQKLIDEKAKKWLQLNSKRYGDKRKFGFVEAPKEDMPPEHVRKIIRDHGDMSSRKFRHDKRVYLGALKFVPHAVFKLLENMPMPWEQ</sequence>
<feature type="compositionally biased region" description="Pro residues" evidence="1">
    <location>
        <begin position="1"/>
        <end position="16"/>
    </location>
</feature>
<dbReference type="GO" id="GO:0097157">
    <property type="term" value="F:pre-mRNA intronic binding"/>
    <property type="evidence" value="ECO:0007669"/>
    <property type="project" value="TreeGrafter"/>
</dbReference>
<dbReference type="Proteomes" id="UP000001058">
    <property type="component" value="Unassembled WGS sequence"/>
</dbReference>
<evidence type="ECO:0000256" key="1">
    <source>
        <dbReference type="SAM" id="MobiDB-lite"/>
    </source>
</evidence>
<organism evidence="4">
    <name type="scientific">Volvox carteri f. nagariensis</name>
    <dbReference type="NCBI Taxonomy" id="3068"/>
    <lineage>
        <taxon>Eukaryota</taxon>
        <taxon>Viridiplantae</taxon>
        <taxon>Chlorophyta</taxon>
        <taxon>core chlorophytes</taxon>
        <taxon>Chlorophyceae</taxon>
        <taxon>CS clade</taxon>
        <taxon>Chlamydomonadales</taxon>
        <taxon>Volvocaceae</taxon>
        <taxon>Volvox</taxon>
    </lineage>
</organism>
<dbReference type="GO" id="GO:0030623">
    <property type="term" value="F:U5 snRNA binding"/>
    <property type="evidence" value="ECO:0007669"/>
    <property type="project" value="TreeGrafter"/>
</dbReference>